<dbReference type="Pfam" id="PF13355">
    <property type="entry name" value="ARC6-like_IMS"/>
    <property type="match status" value="1"/>
</dbReference>
<feature type="compositionally biased region" description="Pro residues" evidence="1">
    <location>
        <begin position="145"/>
        <end position="165"/>
    </location>
</feature>
<dbReference type="Proteomes" id="UP001212499">
    <property type="component" value="Unassembled WGS sequence"/>
</dbReference>
<sequence>MNKLTLGLTLLLTYGCSQPILNSGSAIAPVDSPAGCPEKPTLNLDQQNVEEINLDQSLVKSGRVTATKSVGYTFSAESGQTLSYSTNDDVCIVIYTPDNQIIDSGELTTSGKYVLEVSAPQGIRAFNLSMSLTTPQPVNEEPIAVNPPPTPTPTPVNPPPTPTPTPVQTQQPRPQPPRVSPRRVSQPVHNISEDEALQIVQSWYEAKPQIFGPPYDLDLVDQLATGNLYYNTTKDDGSVAWLRNNDAYYTYTTSEITDVEEFSNSGTRPYIKVRIFEDLYLHGRRGIDKKNSGPYRGTFTYVFAQENGVWKIYDYKKVR</sequence>
<evidence type="ECO:0000313" key="3">
    <source>
        <dbReference type="EMBL" id="MDB9540882.1"/>
    </source>
</evidence>
<comment type="caution">
    <text evidence="3">The sequence shown here is derived from an EMBL/GenBank/DDBJ whole genome shotgun (WGS) entry which is preliminary data.</text>
</comment>
<evidence type="ECO:0000256" key="1">
    <source>
        <dbReference type="SAM" id="MobiDB-lite"/>
    </source>
</evidence>
<gene>
    <name evidence="3" type="ORF">PN457_14670</name>
</gene>
<protein>
    <submittedName>
        <fullName evidence="3">ARC6/PARC6 family protein</fullName>
    </submittedName>
</protein>
<organism evidence="3 4">
    <name type="scientific">Anabaenopsis arnoldii</name>
    <dbReference type="NCBI Taxonomy" id="2152938"/>
    <lineage>
        <taxon>Bacteria</taxon>
        <taxon>Bacillati</taxon>
        <taxon>Cyanobacteriota</taxon>
        <taxon>Cyanophyceae</taxon>
        <taxon>Nostocales</taxon>
        <taxon>Nodulariaceae</taxon>
        <taxon>Anabaenopsis</taxon>
    </lineage>
</organism>
<evidence type="ECO:0000313" key="4">
    <source>
        <dbReference type="Proteomes" id="UP001212499"/>
    </source>
</evidence>
<feature type="region of interest" description="Disordered" evidence="1">
    <location>
        <begin position="134"/>
        <end position="189"/>
    </location>
</feature>
<evidence type="ECO:0000259" key="2">
    <source>
        <dbReference type="Pfam" id="PF13355"/>
    </source>
</evidence>
<name>A0ABT5AUA4_9CYAN</name>
<dbReference type="EMBL" id="JAQMUH010000166">
    <property type="protein sequence ID" value="MDB9540882.1"/>
    <property type="molecule type" value="Genomic_DNA"/>
</dbReference>
<dbReference type="RefSeq" id="WP_271734145.1">
    <property type="nucleotide sequence ID" value="NZ_JANQDP010000174.1"/>
</dbReference>
<feature type="domain" description="Plastid division protein CDP1-like IMS" evidence="2">
    <location>
        <begin position="196"/>
        <end position="312"/>
    </location>
</feature>
<dbReference type="PROSITE" id="PS51257">
    <property type="entry name" value="PROKAR_LIPOPROTEIN"/>
    <property type="match status" value="1"/>
</dbReference>
<reference evidence="3 4" key="1">
    <citation type="submission" date="2023-01" db="EMBL/GenBank/DDBJ databases">
        <title>Genomes from the Australian National Cyanobacteria Reference Collection.</title>
        <authorList>
            <person name="Willis A."/>
            <person name="Lee E.M.F."/>
        </authorList>
    </citation>
    <scope>NUCLEOTIDE SEQUENCE [LARGE SCALE GENOMIC DNA]</scope>
    <source>
        <strain evidence="3 4">CS-1033</strain>
    </source>
</reference>
<proteinExistence type="predicted"/>
<accession>A0ABT5AUA4</accession>
<keyword evidence="4" id="KW-1185">Reference proteome</keyword>
<dbReference type="InterPro" id="IPR025344">
    <property type="entry name" value="CDP1-like_IMS"/>
</dbReference>